<dbReference type="EMBL" id="JAAVXB010000007">
    <property type="protein sequence ID" value="NKF23342.1"/>
    <property type="molecule type" value="Genomic_DNA"/>
</dbReference>
<keyword evidence="5" id="KW-0677">Repeat</keyword>
<feature type="compositionally biased region" description="Acidic residues" evidence="9">
    <location>
        <begin position="916"/>
        <end position="929"/>
    </location>
</feature>
<feature type="compositionally biased region" description="Gly residues" evidence="9">
    <location>
        <begin position="990"/>
        <end position="1003"/>
    </location>
</feature>
<dbReference type="SUPFAM" id="SSF51120">
    <property type="entry name" value="beta-Roll"/>
    <property type="match status" value="16"/>
</dbReference>
<dbReference type="Pfam" id="PF00353">
    <property type="entry name" value="HemolysinCabind"/>
    <property type="match status" value="29"/>
</dbReference>
<organism evidence="11 12">
    <name type="scientific">Solimonas marina</name>
    <dbReference type="NCBI Taxonomy" id="2714601"/>
    <lineage>
        <taxon>Bacteria</taxon>
        <taxon>Pseudomonadati</taxon>
        <taxon>Pseudomonadota</taxon>
        <taxon>Gammaproteobacteria</taxon>
        <taxon>Nevskiales</taxon>
        <taxon>Nevskiaceae</taxon>
        <taxon>Solimonas</taxon>
    </lineage>
</organism>
<evidence type="ECO:0000259" key="10">
    <source>
        <dbReference type="SMART" id="SM00736"/>
    </source>
</evidence>
<dbReference type="GO" id="GO:0016020">
    <property type="term" value="C:membrane"/>
    <property type="evidence" value="ECO:0007669"/>
    <property type="project" value="UniProtKB-SubCell"/>
</dbReference>
<comment type="subcellular location">
    <subcellularLocation>
        <location evidence="1">Membrane</location>
    </subcellularLocation>
    <subcellularLocation>
        <location evidence="2">Secreted</location>
    </subcellularLocation>
</comment>
<dbReference type="PROSITE" id="PS00330">
    <property type="entry name" value="HEMOLYSIN_CALCIUM"/>
    <property type="match status" value="16"/>
</dbReference>
<feature type="domain" description="Dystroglycan-type cadherin-like" evidence="10">
    <location>
        <begin position="2583"/>
        <end position="2687"/>
    </location>
</feature>
<name>A0A969W9W6_9GAMM</name>
<dbReference type="PRINTS" id="PR01488">
    <property type="entry name" value="RTXTOXINA"/>
</dbReference>
<dbReference type="InterPro" id="IPR013783">
    <property type="entry name" value="Ig-like_fold"/>
</dbReference>
<dbReference type="Proteomes" id="UP000653472">
    <property type="component" value="Unassembled WGS sequence"/>
</dbReference>
<feature type="region of interest" description="Disordered" evidence="9">
    <location>
        <begin position="915"/>
        <end position="936"/>
    </location>
</feature>
<feature type="compositionally biased region" description="Low complexity" evidence="9">
    <location>
        <begin position="1350"/>
        <end position="1366"/>
    </location>
</feature>
<proteinExistence type="predicted"/>
<feature type="region of interest" description="Disordered" evidence="9">
    <location>
        <begin position="1316"/>
        <end position="1371"/>
    </location>
</feature>
<dbReference type="GO" id="GO:0090729">
    <property type="term" value="F:toxin activity"/>
    <property type="evidence" value="ECO:0007669"/>
    <property type="project" value="UniProtKB-KW"/>
</dbReference>
<evidence type="ECO:0000256" key="4">
    <source>
        <dbReference type="ARBA" id="ARBA00022656"/>
    </source>
</evidence>
<dbReference type="Pfam" id="PF06594">
    <property type="entry name" value="HCBP_related"/>
    <property type="match status" value="2"/>
</dbReference>
<keyword evidence="3" id="KW-0964">Secreted</keyword>
<reference evidence="11" key="1">
    <citation type="submission" date="2020-03" db="EMBL/GenBank/DDBJ databases">
        <title>Solimonas marina sp. nov., isolated from deep seawater of the Pacific Ocean.</title>
        <authorList>
            <person name="Liu X."/>
            <person name="Lai Q."/>
            <person name="Sun F."/>
            <person name="Gai Y."/>
            <person name="Li G."/>
            <person name="Shao Z."/>
        </authorList>
    </citation>
    <scope>NUCLEOTIDE SEQUENCE</scope>
    <source>
        <strain evidence="11">C16B3</strain>
    </source>
</reference>
<dbReference type="InterPro" id="IPR029058">
    <property type="entry name" value="AB_hydrolase_fold"/>
</dbReference>
<evidence type="ECO:0000313" key="11">
    <source>
        <dbReference type="EMBL" id="NKF23342.1"/>
    </source>
</evidence>
<comment type="caution">
    <text evidence="11">The sequence shown here is derived from an EMBL/GenBank/DDBJ whole genome shotgun (WGS) entry which is preliminary data.</text>
</comment>
<sequence length="2944" mass="298237">MPSISTYLRYAETAQAAYATDLFDGQDPQNIDAYVGSNPSDPAMPLALAQQFNGEWIVLEQVDLLNGFSAVAFEDADTHEKVIAIAGSNGFTDYVTDIANVAILGTWFGQPQYEALESFYQSLTTGNPPKIDPSESITVTGHSLGGFLAEAFAADHPDVVSAAYTFNAPGFSIAAGAISDIGTQLLEMLGITDATMPNDRIFNVYAEDGPSATSGLGQMIGSVQPIRIENEGVLNNHSIKYLVDSLAVQTLLHGIDPSISDQTVSTIFDAAANSSTASLENIVNPLADLFLAPVVANEDRSQLYDTIDAISSGISQLVSDHPGLQFSIVGGTQYLSSAATLGAADDDAGLAYRYALERLNPFVFMASDSSGAVLDANGQLLYQAYANSLSLYDPNTGAGNITQEWVSARSEMLAVQQAVNANDRTDNTVPPFVQDTNAPFSVLVNLPYSFLGGDLEFTDVGQSLSVTVDRLDFGLVTSGKTIFGSAAVNTLSGGSGDDRLFGGDGDDTLSAGEGNDYLEGGSGGDLLKGEAGRDRLVGMQGDDFLDGGEDADTLEGGLGFDTYVIRAGQAGDTIIDIDESGGHKAGQIQFIIPDENGADGTVSLLGNGHLIAGTSGGGQLYRSDDDLFDYILSSATGSGTTLTIVSRSSGDRTIVQNFHSGDLGIELTGGAQEAPPETTLTFVGDLAPIDGEENLQYDQYGNVVVGATASPDRNDTLLGSDGNDRIEGLGGNDVLAGHGGEDVLIGGTGSNVLFGEADNDDLYGAEESDIDTAIDNGETQSGTGQRGSLFVGGDGDDRLIASNGDDYLHGGSGQDTIVAGAGDDVIWGDRDLAGANTDWSVTRETIVNGSQTSYNLTESGVTPIALAPGAGDDDIIIAGAGADWVYAGGGNDFIDAGTGNDLVFADAGSDVVLGGDGDDDISGDADDDGSSGGLSGSLHGADYLDGGAGNDTLYGNGGADTLLGGAGSDYLFGDDNVTPGQYQGDDTLDGGAGNDYLIGGGGNDDLTGGDGDDQLQGDSEILDGQYHGDDTLDGGAGNDVLGGQGGNDTLYGGDGDDQLDGDSNSTLAAYYGADWLYGGAGEDILFGNGGSDFLFGGDDDDLLYGDADNVAVADQGDDFLDGGDGNDQLVGYAGSDTLFGGNGDDRLYGDLQSTDPTSQGDDYLDGGDGDDLLVGYGGDDTLVGGAGADQMYGDVAGTDAASQGADSLDGGDGDDTLVGYGNNDTLVGGAGNDYLYGDASDIDASLHGDDELDGGDGDDHLIGEGGNDTLLGGNGNDQLFGDADDVDAAHHGNDILDGGAGDDYLRGYGGNDQLMGGDGIDTLQGDEGDDTLSGGAGNDILSGGGGVDQLNGDAGDDSLSGNDGNDILTDTSGNNSLYGGAGDDALTTGDGADYLSGGDGADQLVGGDGDDQLYGGAGDDTLEGGAGNDILVAGTGNDTLSGGAGDDVYVFSLGDGTKHITDTGGFNTLVLQDGITLSNIHLGLGSLLIETSAGGDAIHLDGVDYNNLVDTSPISSIEFSDGTTMTLADVVEAVGISLPSTPDADTITGTSARDNIAALEGDDTVTAGAGDDIVTLGAGDDTADGGDGNDTISGDDGDDVIYGGAGSDIVNGGSGVDHLYGGDGDDTLSGGAGDDVVEGNAGNDTLMLDGDSDVASGGTGDDEYIVAGNAATLIENADEGTDTVVASVDFTLGENIERLVLAEGSGATQGVGNDLDNEIIGNSASNTLTGLAGNDVLAGGAGDDLLDGGTGADQMSGGMGDDTYVVDDADDSVTEAFGEGADTVQAAVNYTLADNVENLSLVGAGAIEGTGNDGDNVLDGNELDNTLMGGAGADTLNGAAGNDLLDGGSGADQLSGGTGDDEYVVDNVNDVITEAVGEGTDTVISSINYSLAANVENLQLSGSDDINATGNSGSNTLTGNDGANRLDGGAGDDILVGGLGDDTYVVDSANDQITEDVDGGTDTVEVAFSYTLGANLENITLLGSSDIDATGNDGYNILTGNSGNNRLDGGGGYDDLIGGAGDDTYIEDNADDFAIEDAGQGNDTVIRSVSSDYDLEDNVENLVLTDTAAKGIGNALDNSLVGNASDNWLIGLGGDDRLDGGAGDDTLEGGAGDDTYVIDSAGDVIEEDADNGFDTVEAGFSYTLGANLEGITLIGTADIDATGNSEDNDLIGNAGNNRLDGGAGADYMEGGLGDDTYVVDDADDYVAEDSGGGIDTILRSFDTTYILESNVENLTLAGTVYRGNGNDLDNVITGNDADNNLLGLGGNDTLIGGAGDDALFGSDGEDTLIGGLGDDYYEIDNAADVIHENADEGDDFVRSTVSWTLGANLERLAIDGDAVSATGNELDNGLWGNAGDNVLTGAAGNDYLFGDQGDDTYVFNLGDGQDSIDNTDLLSATDTLSFGSGISDDDVSAFQYGSSLFLTINGSSDQVAIIDYYAADTTIDGQAADHKIDAVQFSNGVVWDQEMIQTVVDRANNDQPPTVSGTVPTLHASQGSAFTYVVPIDTITDPDPWDSITYSASMPDGSALPSWITFDPATRTFSGTPDADDLGTLQFVLWGADNYGYAAGTYVSLVVGGPNHAPELSMPLADQSASQGVNFTYTVTSGAFTDPDSGDSLTYSAINGTGNALNNVMTGNSRINTLSGGAGDNIYYVTSSDTVTESAGQGTDMVMSSGTWTLGNNIENLTLTGNSTINGTGNTLANILIGNSAANTLSGGSGNDTLSGGGGNDTLKGDAGNDVYLFGLGDGQDTINNYDTASSRTDTLQLGTGIAMADTTFTQSGNNLIVSINGTSDQVTIQSYFASNGTSAYRLDAIRFDDGTTLGYADVVNAISGQSMAASGVTTRLWLDAGDLPATTADEASDTVVPEKPAFRSGAGISSWTLADAVSRFDMDHNASAMDEDFAAAWIRNPLTLQSAGGLQSHRLASDLLTEDHLRNGQSSRMAA</sequence>
<keyword evidence="6" id="KW-0106">Calcium</keyword>
<dbReference type="Gene3D" id="3.40.50.1820">
    <property type="entry name" value="alpha/beta hydrolase"/>
    <property type="match status" value="1"/>
</dbReference>
<dbReference type="InterPro" id="IPR003995">
    <property type="entry name" value="RTX_toxin_determinant-A"/>
</dbReference>
<keyword evidence="7" id="KW-0843">Virulence</keyword>
<dbReference type="SMART" id="SM00736">
    <property type="entry name" value="CADG"/>
    <property type="match status" value="2"/>
</dbReference>
<dbReference type="GO" id="GO:0005576">
    <property type="term" value="C:extracellular region"/>
    <property type="evidence" value="ECO:0007669"/>
    <property type="project" value="UniProtKB-SubCell"/>
</dbReference>
<evidence type="ECO:0000256" key="1">
    <source>
        <dbReference type="ARBA" id="ARBA00004370"/>
    </source>
</evidence>
<evidence type="ECO:0000256" key="3">
    <source>
        <dbReference type="ARBA" id="ARBA00022525"/>
    </source>
</evidence>
<evidence type="ECO:0000256" key="2">
    <source>
        <dbReference type="ARBA" id="ARBA00004613"/>
    </source>
</evidence>
<feature type="region of interest" description="Disordered" evidence="9">
    <location>
        <begin position="1144"/>
        <end position="1168"/>
    </location>
</feature>
<dbReference type="PRINTS" id="PR00313">
    <property type="entry name" value="CABNDNGRPT"/>
</dbReference>
<feature type="compositionally biased region" description="Gly residues" evidence="9">
    <location>
        <begin position="1334"/>
        <end position="1347"/>
    </location>
</feature>
<evidence type="ECO:0000256" key="8">
    <source>
        <dbReference type="ARBA" id="ARBA00023136"/>
    </source>
</evidence>
<feature type="region of interest" description="Disordered" evidence="9">
    <location>
        <begin position="495"/>
        <end position="524"/>
    </location>
</feature>
<dbReference type="SUPFAM" id="SSF49313">
    <property type="entry name" value="Cadherin-like"/>
    <property type="match status" value="1"/>
</dbReference>
<feature type="domain" description="Dystroglycan-type cadherin-like" evidence="10">
    <location>
        <begin position="2482"/>
        <end position="2582"/>
    </location>
</feature>
<dbReference type="Gene3D" id="2.60.40.10">
    <property type="entry name" value="Immunoglobulins"/>
    <property type="match status" value="1"/>
</dbReference>
<dbReference type="GO" id="GO:0005509">
    <property type="term" value="F:calcium ion binding"/>
    <property type="evidence" value="ECO:0007669"/>
    <property type="project" value="InterPro"/>
</dbReference>
<keyword evidence="8" id="KW-0472">Membrane</keyword>
<dbReference type="Pfam" id="PF05345">
    <property type="entry name" value="He_PIG"/>
    <property type="match status" value="1"/>
</dbReference>
<dbReference type="RefSeq" id="WP_168148660.1">
    <property type="nucleotide sequence ID" value="NZ_JAAVXB010000007.1"/>
</dbReference>
<keyword evidence="12" id="KW-1185">Reference proteome</keyword>
<keyword evidence="4" id="KW-0800">Toxin</keyword>
<evidence type="ECO:0000256" key="6">
    <source>
        <dbReference type="ARBA" id="ARBA00022837"/>
    </source>
</evidence>
<accession>A0A969W9W6</accession>
<dbReference type="InterPro" id="IPR006644">
    <property type="entry name" value="Cadg"/>
</dbReference>
<dbReference type="Gene3D" id="2.160.20.160">
    <property type="match status" value="1"/>
</dbReference>
<protein>
    <recommendedName>
        <fullName evidence="10">Dystroglycan-type cadherin-like domain-containing protein</fullName>
    </recommendedName>
</protein>
<evidence type="ECO:0000313" key="12">
    <source>
        <dbReference type="Proteomes" id="UP000653472"/>
    </source>
</evidence>
<feature type="compositionally biased region" description="Gly residues" evidence="9">
    <location>
        <begin position="1034"/>
        <end position="1046"/>
    </location>
</feature>
<dbReference type="Gene3D" id="2.150.10.10">
    <property type="entry name" value="Serralysin-like metalloprotease, C-terminal"/>
    <property type="match status" value="20"/>
</dbReference>
<dbReference type="InterPro" id="IPR010566">
    <property type="entry name" value="Haemolys_ca-bd"/>
</dbReference>
<dbReference type="PANTHER" id="PTHR38340">
    <property type="entry name" value="S-LAYER PROTEIN"/>
    <property type="match status" value="1"/>
</dbReference>
<dbReference type="InterPro" id="IPR011049">
    <property type="entry name" value="Serralysin-like_metalloprot_C"/>
</dbReference>
<feature type="region of interest" description="Disordered" evidence="9">
    <location>
        <begin position="976"/>
        <end position="1058"/>
    </location>
</feature>
<dbReference type="InterPro" id="IPR050557">
    <property type="entry name" value="RTX_toxin/Mannuronan_C5-epim"/>
</dbReference>
<feature type="region of interest" description="Disordered" evidence="9">
    <location>
        <begin position="1246"/>
        <end position="1285"/>
    </location>
</feature>
<feature type="region of interest" description="Disordered" evidence="9">
    <location>
        <begin position="1398"/>
        <end position="1420"/>
    </location>
</feature>
<evidence type="ECO:0000256" key="9">
    <source>
        <dbReference type="SAM" id="MobiDB-lite"/>
    </source>
</evidence>
<gene>
    <name evidence="11" type="ORF">G7Y82_13555</name>
</gene>
<dbReference type="InterPro" id="IPR018511">
    <property type="entry name" value="Hemolysin-typ_Ca-bd_CS"/>
</dbReference>
<evidence type="ECO:0000256" key="5">
    <source>
        <dbReference type="ARBA" id="ARBA00022737"/>
    </source>
</evidence>
<evidence type="ECO:0000256" key="7">
    <source>
        <dbReference type="ARBA" id="ARBA00023026"/>
    </source>
</evidence>
<dbReference type="SUPFAM" id="SSF53474">
    <property type="entry name" value="alpha/beta-Hydrolases"/>
    <property type="match status" value="2"/>
</dbReference>
<dbReference type="InterPro" id="IPR001343">
    <property type="entry name" value="Hemolysn_Ca-bd"/>
</dbReference>
<dbReference type="PANTHER" id="PTHR38340:SF1">
    <property type="entry name" value="S-LAYER PROTEIN"/>
    <property type="match status" value="1"/>
</dbReference>
<dbReference type="InterPro" id="IPR015919">
    <property type="entry name" value="Cadherin-like_sf"/>
</dbReference>